<dbReference type="InterPro" id="IPR009061">
    <property type="entry name" value="DNA-bd_dom_put_sf"/>
</dbReference>
<dbReference type="Proteomes" id="UP001155241">
    <property type="component" value="Unassembled WGS sequence"/>
</dbReference>
<dbReference type="Gene3D" id="1.10.1660.10">
    <property type="match status" value="1"/>
</dbReference>
<comment type="caution">
    <text evidence="2">The sequence shown here is derived from an EMBL/GenBank/DDBJ whole genome shotgun (WGS) entry which is preliminary data.</text>
</comment>
<evidence type="ECO:0000313" key="2">
    <source>
        <dbReference type="EMBL" id="MCO6042667.1"/>
    </source>
</evidence>
<dbReference type="InterPro" id="IPR041657">
    <property type="entry name" value="HTH_17"/>
</dbReference>
<dbReference type="Pfam" id="PF12728">
    <property type="entry name" value="HTH_17"/>
    <property type="match status" value="1"/>
</dbReference>
<protein>
    <submittedName>
        <fullName evidence="2">Helix-turn-helix domain-containing protein</fullName>
    </submittedName>
</protein>
<accession>A0A9X2F6U9</accession>
<dbReference type="InterPro" id="IPR000551">
    <property type="entry name" value="MerR-type_HTH_dom"/>
</dbReference>
<dbReference type="RefSeq" id="WP_252850763.1">
    <property type="nucleotide sequence ID" value="NZ_JAMXLR010000006.1"/>
</dbReference>
<dbReference type="AlphaFoldDB" id="A0A9X2F6U9"/>
<sequence length="72" mass="8369">MSKLDGYLRITEAAEYLGVSPNTLRNWGRSGKLAERRHPINGYRLYSREELDHILSEAQQPKSTSLRKKKPR</sequence>
<dbReference type="EMBL" id="JAMXLR010000006">
    <property type="protein sequence ID" value="MCO6042667.1"/>
    <property type="molecule type" value="Genomic_DNA"/>
</dbReference>
<name>A0A9X2F6U9_9BACT</name>
<evidence type="ECO:0000259" key="1">
    <source>
        <dbReference type="PROSITE" id="PS50937"/>
    </source>
</evidence>
<keyword evidence="3" id="KW-1185">Reference proteome</keyword>
<dbReference type="SUPFAM" id="SSF46955">
    <property type="entry name" value="Putative DNA-binding domain"/>
    <property type="match status" value="1"/>
</dbReference>
<proteinExistence type="predicted"/>
<dbReference type="GO" id="GO:0003677">
    <property type="term" value="F:DNA binding"/>
    <property type="evidence" value="ECO:0007669"/>
    <property type="project" value="InterPro"/>
</dbReference>
<gene>
    <name evidence="2" type="ORF">NG895_01995</name>
</gene>
<dbReference type="PROSITE" id="PS50937">
    <property type="entry name" value="HTH_MERR_2"/>
    <property type="match status" value="1"/>
</dbReference>
<evidence type="ECO:0000313" key="3">
    <source>
        <dbReference type="Proteomes" id="UP001155241"/>
    </source>
</evidence>
<reference evidence="2" key="1">
    <citation type="submission" date="2022-06" db="EMBL/GenBank/DDBJ databases">
        <title>Aeoliella straminimaris, a novel planctomycete from sediments.</title>
        <authorList>
            <person name="Vitorino I.R."/>
            <person name="Lage O.M."/>
        </authorList>
    </citation>
    <scope>NUCLEOTIDE SEQUENCE</scope>
    <source>
        <strain evidence="2">ICT_H6.2</strain>
    </source>
</reference>
<organism evidence="2 3">
    <name type="scientific">Aeoliella straminimaris</name>
    <dbReference type="NCBI Taxonomy" id="2954799"/>
    <lineage>
        <taxon>Bacteria</taxon>
        <taxon>Pseudomonadati</taxon>
        <taxon>Planctomycetota</taxon>
        <taxon>Planctomycetia</taxon>
        <taxon>Pirellulales</taxon>
        <taxon>Lacipirellulaceae</taxon>
        <taxon>Aeoliella</taxon>
    </lineage>
</organism>
<dbReference type="GO" id="GO:0006355">
    <property type="term" value="P:regulation of DNA-templated transcription"/>
    <property type="evidence" value="ECO:0007669"/>
    <property type="project" value="InterPro"/>
</dbReference>
<feature type="domain" description="HTH merR-type" evidence="1">
    <location>
        <begin position="7"/>
        <end position="55"/>
    </location>
</feature>